<gene>
    <name evidence="5" type="ORF">OD750_027300</name>
</gene>
<proteinExistence type="predicted"/>
<dbReference type="PANTHER" id="PTHR43133:SF39">
    <property type="entry name" value="SIMILAR TO RNA POLYMERASE SIGMA-E FACTOR"/>
    <property type="match status" value="1"/>
</dbReference>
<reference evidence="5" key="1">
    <citation type="submission" date="2023-02" db="EMBL/GenBank/DDBJ databases">
        <title>Tahibacter soli sp. nov. isolated from soil.</title>
        <authorList>
            <person name="Baek J.H."/>
            <person name="Lee J.K."/>
            <person name="Choi D.G."/>
            <person name="Jeon C.O."/>
        </authorList>
    </citation>
    <scope>NUCLEOTIDE SEQUENCE</scope>
    <source>
        <strain evidence="5">BL</strain>
    </source>
</reference>
<evidence type="ECO:0000313" key="5">
    <source>
        <dbReference type="EMBL" id="MDC8016251.1"/>
    </source>
</evidence>
<dbReference type="InterPro" id="IPR039425">
    <property type="entry name" value="RNA_pol_sigma-70-like"/>
</dbReference>
<dbReference type="InterPro" id="IPR011517">
    <property type="entry name" value="RNA_pol_sigma70_ECF-like"/>
</dbReference>
<evidence type="ECO:0000259" key="4">
    <source>
        <dbReference type="Pfam" id="PF07638"/>
    </source>
</evidence>
<organism evidence="5 6">
    <name type="scientific">Tahibacter soli</name>
    <dbReference type="NCBI Taxonomy" id="2983605"/>
    <lineage>
        <taxon>Bacteria</taxon>
        <taxon>Pseudomonadati</taxon>
        <taxon>Pseudomonadota</taxon>
        <taxon>Gammaproteobacteria</taxon>
        <taxon>Lysobacterales</taxon>
        <taxon>Rhodanobacteraceae</taxon>
        <taxon>Tahibacter</taxon>
    </lineage>
</organism>
<comment type="caution">
    <text evidence="5">The sequence shown here is derived from an EMBL/GenBank/DDBJ whole genome shotgun (WGS) entry which is preliminary data.</text>
</comment>
<accession>A0A9X3YPT6</accession>
<keyword evidence="6" id="KW-1185">Reference proteome</keyword>
<dbReference type="InterPro" id="IPR053812">
    <property type="entry name" value="HTH_Sigma70_ECF-like"/>
</dbReference>
<evidence type="ECO:0000256" key="1">
    <source>
        <dbReference type="ARBA" id="ARBA00023015"/>
    </source>
</evidence>
<dbReference type="NCBIfam" id="TIGR02937">
    <property type="entry name" value="sigma70-ECF"/>
    <property type="match status" value="1"/>
</dbReference>
<dbReference type="InterPro" id="IPR036388">
    <property type="entry name" value="WH-like_DNA-bd_sf"/>
</dbReference>
<keyword evidence="1" id="KW-0805">Transcription regulation</keyword>
<dbReference type="SUPFAM" id="SSF88659">
    <property type="entry name" value="Sigma3 and sigma4 domains of RNA polymerase sigma factors"/>
    <property type="match status" value="1"/>
</dbReference>
<evidence type="ECO:0000256" key="2">
    <source>
        <dbReference type="ARBA" id="ARBA00023082"/>
    </source>
</evidence>
<dbReference type="Pfam" id="PF07638">
    <property type="entry name" value="Sigma70_ECF"/>
    <property type="match status" value="1"/>
</dbReference>
<dbReference type="GO" id="GO:0016987">
    <property type="term" value="F:sigma factor activity"/>
    <property type="evidence" value="ECO:0007669"/>
    <property type="project" value="UniProtKB-KW"/>
</dbReference>
<dbReference type="AlphaFoldDB" id="A0A9X3YPT6"/>
<keyword evidence="2" id="KW-0731">Sigma factor</keyword>
<dbReference type="Gene3D" id="1.10.10.10">
    <property type="entry name" value="Winged helix-like DNA-binding domain superfamily/Winged helix DNA-binding domain"/>
    <property type="match status" value="1"/>
</dbReference>
<dbReference type="PANTHER" id="PTHR43133">
    <property type="entry name" value="RNA POLYMERASE ECF-TYPE SIGMA FACTO"/>
    <property type="match status" value="1"/>
</dbReference>
<dbReference type="EMBL" id="JAOVZO020000023">
    <property type="protein sequence ID" value="MDC8016251.1"/>
    <property type="molecule type" value="Genomic_DNA"/>
</dbReference>
<dbReference type="Proteomes" id="UP001139971">
    <property type="component" value="Unassembled WGS sequence"/>
</dbReference>
<evidence type="ECO:0000256" key="3">
    <source>
        <dbReference type="ARBA" id="ARBA00023163"/>
    </source>
</evidence>
<dbReference type="GO" id="GO:0006352">
    <property type="term" value="P:DNA-templated transcription initiation"/>
    <property type="evidence" value="ECO:0007669"/>
    <property type="project" value="InterPro"/>
</dbReference>
<name>A0A9X3YPT6_9GAMM</name>
<keyword evidence="3" id="KW-0804">Transcription</keyword>
<dbReference type="RefSeq" id="WP_263542470.1">
    <property type="nucleotide sequence ID" value="NZ_JAOVZO020000023.1"/>
</dbReference>
<dbReference type="NCBIfam" id="TIGR02999">
    <property type="entry name" value="Sig-70_X6"/>
    <property type="match status" value="1"/>
</dbReference>
<feature type="domain" description="RNA polymerase sigma-70 ECF-like HTH" evidence="4">
    <location>
        <begin position="18"/>
        <end position="183"/>
    </location>
</feature>
<dbReference type="InterPro" id="IPR013324">
    <property type="entry name" value="RNA_pol_sigma_r3/r4-like"/>
</dbReference>
<sequence length="185" mass="20596">MSTEPLVSPDAGSTIGTAAGDDLFHAAYERLKTIASRQIARDRGVTLNTTELVHELYERMTRQEMLALGGPRNFFAYAANAMRNILIDRARHRLAQKSGGDWIRVTISDHHESAADALALDVIALNDALGRLEAEDRRAAKVVELRYFAGLPVEEIADIIGVNRRTITRDWDFARAFLHAELKKA</sequence>
<evidence type="ECO:0000313" key="6">
    <source>
        <dbReference type="Proteomes" id="UP001139971"/>
    </source>
</evidence>
<protein>
    <submittedName>
        <fullName evidence="5">ECF-type sigma factor</fullName>
    </submittedName>
</protein>
<dbReference type="InterPro" id="IPR014284">
    <property type="entry name" value="RNA_pol_sigma-70_dom"/>
</dbReference>